<evidence type="ECO:0000313" key="3">
    <source>
        <dbReference type="Proteomes" id="UP001589795"/>
    </source>
</evidence>
<name>A0ABV6CJN5_9RHOB</name>
<feature type="transmembrane region" description="Helical" evidence="1">
    <location>
        <begin position="73"/>
        <end position="100"/>
    </location>
</feature>
<keyword evidence="1" id="KW-1133">Transmembrane helix</keyword>
<accession>A0ABV6CJN5</accession>
<protein>
    <submittedName>
        <fullName evidence="2">ABC transporter permease</fullName>
    </submittedName>
</protein>
<dbReference type="EMBL" id="JBHLWQ010000056">
    <property type="protein sequence ID" value="MFC0200030.1"/>
    <property type="molecule type" value="Genomic_DNA"/>
</dbReference>
<dbReference type="Proteomes" id="UP001589795">
    <property type="component" value="Unassembled WGS sequence"/>
</dbReference>
<feature type="transmembrane region" description="Helical" evidence="1">
    <location>
        <begin position="239"/>
        <end position="259"/>
    </location>
</feature>
<feature type="transmembrane region" description="Helical" evidence="1">
    <location>
        <begin position="37"/>
        <end position="61"/>
    </location>
</feature>
<feature type="transmembrane region" description="Helical" evidence="1">
    <location>
        <begin position="200"/>
        <end position="219"/>
    </location>
</feature>
<gene>
    <name evidence="2" type="ORF">ACFFIZ_06755</name>
</gene>
<organism evidence="2 3">
    <name type="scientific">Paracoccus rhizosphaerae</name>
    <dbReference type="NCBI Taxonomy" id="1133347"/>
    <lineage>
        <taxon>Bacteria</taxon>
        <taxon>Pseudomonadati</taxon>
        <taxon>Pseudomonadota</taxon>
        <taxon>Alphaproteobacteria</taxon>
        <taxon>Rhodobacterales</taxon>
        <taxon>Paracoccaceae</taxon>
        <taxon>Paracoccus</taxon>
    </lineage>
</organism>
<sequence length="273" mass="30627">MFTQRRNSNMVQAAGTTLALIYHQTVYNLRFSHRSALFGLLAIILQSAVFIIILLALYTLIGIRNSPIRGDFMLYIMSGIFIYMTHVQTATAVAGSHSLASGVVKHEPLNAAVLIAGAACAMLYRQLISCLVILSIYHLAFQPITIYDPVGAMALLLLSWFSGITVGMVFLGIKPWSPAASRGLATFYQRVNMFASGKMFVANTLPNFILPWFIWNPLFHLIDQERGFLFINYSPHKTWLLYPLWVTLACFMVALLINFTTRKYESVSWSAVQ</sequence>
<keyword evidence="3" id="KW-1185">Reference proteome</keyword>
<keyword evidence="1" id="KW-0812">Transmembrane</keyword>
<proteinExistence type="predicted"/>
<comment type="caution">
    <text evidence="2">The sequence shown here is derived from an EMBL/GenBank/DDBJ whole genome shotgun (WGS) entry which is preliminary data.</text>
</comment>
<evidence type="ECO:0000256" key="1">
    <source>
        <dbReference type="SAM" id="Phobius"/>
    </source>
</evidence>
<keyword evidence="1" id="KW-0472">Membrane</keyword>
<dbReference type="RefSeq" id="WP_265506274.1">
    <property type="nucleotide sequence ID" value="NZ_JAOTBE010000010.1"/>
</dbReference>
<evidence type="ECO:0000313" key="2">
    <source>
        <dbReference type="EMBL" id="MFC0200030.1"/>
    </source>
</evidence>
<feature type="transmembrane region" description="Helical" evidence="1">
    <location>
        <begin position="112"/>
        <end position="140"/>
    </location>
</feature>
<feature type="transmembrane region" description="Helical" evidence="1">
    <location>
        <begin position="152"/>
        <end position="173"/>
    </location>
</feature>
<reference evidence="2 3" key="1">
    <citation type="submission" date="2024-09" db="EMBL/GenBank/DDBJ databases">
        <authorList>
            <person name="Sun Q."/>
            <person name="Mori K."/>
        </authorList>
    </citation>
    <scope>NUCLEOTIDE SEQUENCE [LARGE SCALE GENOMIC DNA]</scope>
    <source>
        <strain evidence="2 3">CCM 7904</strain>
    </source>
</reference>